<comment type="caution">
    <text evidence="1">The sequence shown here is derived from an EMBL/GenBank/DDBJ whole genome shotgun (WGS) entry which is preliminary data.</text>
</comment>
<evidence type="ECO:0000313" key="1">
    <source>
        <dbReference type="EMBL" id="KNZ52013.1"/>
    </source>
</evidence>
<organism evidence="1 2">
    <name type="scientific">Puccinia sorghi</name>
    <dbReference type="NCBI Taxonomy" id="27349"/>
    <lineage>
        <taxon>Eukaryota</taxon>
        <taxon>Fungi</taxon>
        <taxon>Dikarya</taxon>
        <taxon>Basidiomycota</taxon>
        <taxon>Pucciniomycotina</taxon>
        <taxon>Pucciniomycetes</taxon>
        <taxon>Pucciniales</taxon>
        <taxon>Pucciniaceae</taxon>
        <taxon>Puccinia</taxon>
    </lineage>
</organism>
<proteinExistence type="predicted"/>
<evidence type="ECO:0000313" key="2">
    <source>
        <dbReference type="Proteomes" id="UP000037035"/>
    </source>
</evidence>
<name>A0A0L6UTZ7_9BASI</name>
<dbReference type="AlphaFoldDB" id="A0A0L6UTZ7"/>
<reference evidence="1 2" key="1">
    <citation type="submission" date="2015-08" db="EMBL/GenBank/DDBJ databases">
        <title>Next Generation Sequencing and Analysis of the Genome of Puccinia sorghi L Schw, the Causal Agent of Maize Common Rust.</title>
        <authorList>
            <person name="Rochi L."/>
            <person name="Burguener G."/>
            <person name="Darino M."/>
            <person name="Turjanski A."/>
            <person name="Kreff E."/>
            <person name="Dieguez M.J."/>
            <person name="Sacco F."/>
        </authorList>
    </citation>
    <scope>NUCLEOTIDE SEQUENCE [LARGE SCALE GENOMIC DNA]</scope>
    <source>
        <strain evidence="1 2">RO10H11247</strain>
    </source>
</reference>
<gene>
    <name evidence="1" type="ORF">VP01_372g1</name>
</gene>
<dbReference type="Proteomes" id="UP000037035">
    <property type="component" value="Unassembled WGS sequence"/>
</dbReference>
<dbReference type="EMBL" id="LAVV01008757">
    <property type="protein sequence ID" value="KNZ52013.1"/>
    <property type="molecule type" value="Genomic_DNA"/>
</dbReference>
<accession>A0A0L6UTZ7</accession>
<dbReference type="VEuPathDB" id="FungiDB:VP01_372g1"/>
<keyword evidence="2" id="KW-1185">Reference proteome</keyword>
<sequence length="345" mass="39597">MPKSHCTEEDVWYEDLGSIYNFDRNRRHSVMSQVWETLVLTRIGTEDGLCLGNFCLSQDWNGRLTTARKPFASTRAGTKVRTNYKGYWNSVFGKVVEGNNYVRRKKGGKEQGGKRGRDPKSWMGVWTGEASSVDWLAWHIIRLHRRSETGQSECGIVLVVGIIQSNIITNFVTISSLTSIIVFSGSIYNHKSSFLLLCLFGIKSPQLLEIIYYRTHNKNKKYTKIQYKQKQEQKDRNALCDPYRPLFCSNLLNTRVQFPPFSNNSMHSSMGATLHWLLAGSYATDSLKFLYCNNISTNATPIWKRKKTATVSLYATNQVKTGTWLCSEWREIQISCWILPADKVR</sequence>
<protein>
    <submittedName>
        <fullName evidence="1">Uncharacterized protein</fullName>
    </submittedName>
</protein>